<evidence type="ECO:0000256" key="1">
    <source>
        <dbReference type="ARBA" id="ARBA00022527"/>
    </source>
</evidence>
<keyword evidence="5" id="KW-0067">ATP-binding</keyword>
<keyword evidence="3" id="KW-0547">Nucleotide-binding</keyword>
<evidence type="ECO:0000256" key="3">
    <source>
        <dbReference type="ARBA" id="ARBA00022741"/>
    </source>
</evidence>
<evidence type="ECO:0000313" key="7">
    <source>
        <dbReference type="EMBL" id="KNE71024.1"/>
    </source>
</evidence>
<evidence type="ECO:0000256" key="4">
    <source>
        <dbReference type="ARBA" id="ARBA00022777"/>
    </source>
</evidence>
<sequence length="277" mass="29061">MYKAGQNGVGAFDQVARPEPNDKRHVIRLLRSFEHRNHLCMVFESMSDGHQAATATTGVQEPAQAPATAPAATTAIPLCKDEPDVTLPDLAADSDDDVSELASRATTRAQTSPTDSDDDDDDDLFAPAPAVAAAPHARHKTAEELNLLRTKEHADDSTTDGTGERAPVLAVSESTTGNDGNEDEDEDDMFAVGPAVPKPDPSTTAAGAAPAPLGATVRATHDDNWDDADGYYRVLVGEVLDGRYSVTATLGKGVFSVVAKATDAETGQEVSIKADSH</sequence>
<dbReference type="PANTHER" id="PTHR24058">
    <property type="entry name" value="DUAL SPECIFICITY PROTEIN KINASE"/>
    <property type="match status" value="1"/>
</dbReference>
<dbReference type="GO" id="GO:0005524">
    <property type="term" value="F:ATP binding"/>
    <property type="evidence" value="ECO:0007669"/>
    <property type="project" value="UniProtKB-KW"/>
</dbReference>
<reference evidence="7 8" key="1">
    <citation type="submission" date="2009-11" db="EMBL/GenBank/DDBJ databases">
        <title>Annotation of Allomyces macrogynus ATCC 38327.</title>
        <authorList>
            <consortium name="The Broad Institute Genome Sequencing Platform"/>
            <person name="Russ C."/>
            <person name="Cuomo C."/>
            <person name="Burger G."/>
            <person name="Gray M.W."/>
            <person name="Holland P.W.H."/>
            <person name="King N."/>
            <person name="Lang F.B.F."/>
            <person name="Roger A.J."/>
            <person name="Ruiz-Trillo I."/>
            <person name="Young S.K."/>
            <person name="Zeng Q."/>
            <person name="Gargeya S."/>
            <person name="Fitzgerald M."/>
            <person name="Haas B."/>
            <person name="Abouelleil A."/>
            <person name="Alvarado L."/>
            <person name="Arachchi H.M."/>
            <person name="Berlin A."/>
            <person name="Chapman S.B."/>
            <person name="Gearin G."/>
            <person name="Goldberg J."/>
            <person name="Griggs A."/>
            <person name="Gujja S."/>
            <person name="Hansen M."/>
            <person name="Heiman D."/>
            <person name="Howarth C."/>
            <person name="Larimer J."/>
            <person name="Lui A."/>
            <person name="MacDonald P.J.P."/>
            <person name="McCowen C."/>
            <person name="Montmayeur A."/>
            <person name="Murphy C."/>
            <person name="Neiman D."/>
            <person name="Pearson M."/>
            <person name="Priest M."/>
            <person name="Roberts A."/>
            <person name="Saif S."/>
            <person name="Shea T."/>
            <person name="Sisk P."/>
            <person name="Stolte C."/>
            <person name="Sykes S."/>
            <person name="Wortman J."/>
            <person name="Nusbaum C."/>
            <person name="Birren B."/>
        </authorList>
    </citation>
    <scope>NUCLEOTIDE SEQUENCE [LARGE SCALE GENOMIC DNA]</scope>
    <source>
        <strain evidence="7 8">ATCC 38327</strain>
    </source>
</reference>
<feature type="compositionally biased region" description="Acidic residues" evidence="6">
    <location>
        <begin position="115"/>
        <end position="124"/>
    </location>
</feature>
<accession>A0A0L0T910</accession>
<keyword evidence="4" id="KW-0418">Kinase</keyword>
<dbReference type="Proteomes" id="UP000054350">
    <property type="component" value="Unassembled WGS sequence"/>
</dbReference>
<dbReference type="STRING" id="578462.A0A0L0T910"/>
<feature type="compositionally biased region" description="Low complexity" evidence="6">
    <location>
        <begin position="62"/>
        <end position="75"/>
    </location>
</feature>
<feature type="region of interest" description="Disordered" evidence="6">
    <location>
        <begin position="53"/>
        <end position="189"/>
    </location>
</feature>
<keyword evidence="8" id="KW-1185">Reference proteome</keyword>
<gene>
    <name evidence="7" type="ORF">AMAG_20276</name>
</gene>
<dbReference type="VEuPathDB" id="FungiDB:AMAG_20276"/>
<evidence type="ECO:0000313" key="8">
    <source>
        <dbReference type="Proteomes" id="UP000054350"/>
    </source>
</evidence>
<dbReference type="PANTHER" id="PTHR24058:SF103">
    <property type="entry name" value="SERINE_THREONINE-PROTEIN KINASE PRP4 HOMOLOG"/>
    <property type="match status" value="1"/>
</dbReference>
<dbReference type="eggNOG" id="KOG0670">
    <property type="taxonomic scope" value="Eukaryota"/>
</dbReference>
<organism evidence="7 8">
    <name type="scientific">Allomyces macrogynus (strain ATCC 38327)</name>
    <name type="common">Allomyces javanicus var. macrogynus</name>
    <dbReference type="NCBI Taxonomy" id="578462"/>
    <lineage>
        <taxon>Eukaryota</taxon>
        <taxon>Fungi</taxon>
        <taxon>Fungi incertae sedis</taxon>
        <taxon>Blastocladiomycota</taxon>
        <taxon>Blastocladiomycetes</taxon>
        <taxon>Blastocladiales</taxon>
        <taxon>Blastocladiaceae</taxon>
        <taxon>Allomyces</taxon>
    </lineage>
</organism>
<evidence type="ECO:0000256" key="5">
    <source>
        <dbReference type="ARBA" id="ARBA00022840"/>
    </source>
</evidence>
<dbReference type="Gene3D" id="3.30.200.20">
    <property type="entry name" value="Phosphorylase Kinase, domain 1"/>
    <property type="match status" value="2"/>
</dbReference>
<name>A0A0L0T910_ALLM3</name>
<evidence type="ECO:0000256" key="2">
    <source>
        <dbReference type="ARBA" id="ARBA00022679"/>
    </source>
</evidence>
<feature type="compositionally biased region" description="Acidic residues" evidence="6">
    <location>
        <begin position="180"/>
        <end position="189"/>
    </location>
</feature>
<feature type="compositionally biased region" description="Low complexity" evidence="6">
    <location>
        <begin position="125"/>
        <end position="135"/>
    </location>
</feature>
<dbReference type="SUPFAM" id="SSF56112">
    <property type="entry name" value="Protein kinase-like (PK-like)"/>
    <property type="match status" value="1"/>
</dbReference>
<dbReference type="OrthoDB" id="9332038at2759"/>
<evidence type="ECO:0008006" key="9">
    <source>
        <dbReference type="Google" id="ProtNLM"/>
    </source>
</evidence>
<dbReference type="InterPro" id="IPR050494">
    <property type="entry name" value="Ser_Thr_dual-spec_kinase"/>
</dbReference>
<proteinExistence type="predicted"/>
<protein>
    <recommendedName>
        <fullName evidence="9">Protein kinase domain-containing protein</fullName>
    </recommendedName>
</protein>
<dbReference type="GO" id="GO:0004674">
    <property type="term" value="F:protein serine/threonine kinase activity"/>
    <property type="evidence" value="ECO:0007669"/>
    <property type="project" value="UniProtKB-KW"/>
</dbReference>
<reference evidence="8" key="2">
    <citation type="submission" date="2009-11" db="EMBL/GenBank/DDBJ databases">
        <title>The Genome Sequence of Allomyces macrogynus strain ATCC 38327.</title>
        <authorList>
            <consortium name="The Broad Institute Genome Sequencing Platform"/>
            <person name="Russ C."/>
            <person name="Cuomo C."/>
            <person name="Shea T."/>
            <person name="Young S.K."/>
            <person name="Zeng Q."/>
            <person name="Koehrsen M."/>
            <person name="Haas B."/>
            <person name="Borodovsky M."/>
            <person name="Guigo R."/>
            <person name="Alvarado L."/>
            <person name="Berlin A."/>
            <person name="Borenstein D."/>
            <person name="Chen Z."/>
            <person name="Engels R."/>
            <person name="Freedman E."/>
            <person name="Gellesch M."/>
            <person name="Goldberg J."/>
            <person name="Griggs A."/>
            <person name="Gujja S."/>
            <person name="Heiman D."/>
            <person name="Hepburn T."/>
            <person name="Howarth C."/>
            <person name="Jen D."/>
            <person name="Larson L."/>
            <person name="Lewis B."/>
            <person name="Mehta T."/>
            <person name="Park D."/>
            <person name="Pearson M."/>
            <person name="Roberts A."/>
            <person name="Saif S."/>
            <person name="Shenoy N."/>
            <person name="Sisk P."/>
            <person name="Stolte C."/>
            <person name="Sykes S."/>
            <person name="Walk T."/>
            <person name="White J."/>
            <person name="Yandava C."/>
            <person name="Burger G."/>
            <person name="Gray M.W."/>
            <person name="Holland P.W.H."/>
            <person name="King N."/>
            <person name="Lang F.B.F."/>
            <person name="Roger A.J."/>
            <person name="Ruiz-Trillo I."/>
            <person name="Lander E."/>
            <person name="Nusbaum C."/>
        </authorList>
    </citation>
    <scope>NUCLEOTIDE SEQUENCE [LARGE SCALE GENOMIC DNA]</scope>
    <source>
        <strain evidence="8">ATCC 38327</strain>
    </source>
</reference>
<dbReference type="InterPro" id="IPR011009">
    <property type="entry name" value="Kinase-like_dom_sf"/>
</dbReference>
<dbReference type="EMBL" id="GG745369">
    <property type="protein sequence ID" value="KNE71024.1"/>
    <property type="molecule type" value="Genomic_DNA"/>
</dbReference>
<dbReference type="AlphaFoldDB" id="A0A0L0T910"/>
<keyword evidence="2" id="KW-0808">Transferase</keyword>
<keyword evidence="1" id="KW-0723">Serine/threonine-protein kinase</keyword>
<evidence type="ECO:0000256" key="6">
    <source>
        <dbReference type="SAM" id="MobiDB-lite"/>
    </source>
</evidence>